<evidence type="ECO:0000313" key="2">
    <source>
        <dbReference type="Proteomes" id="UP000839052"/>
    </source>
</evidence>
<reference evidence="1 2" key="1">
    <citation type="submission" date="2021-10" db="EMBL/GenBank/DDBJ databases">
        <authorList>
            <person name="Koch H."/>
        </authorList>
    </citation>
    <scope>NUCLEOTIDE SEQUENCE [LARGE SCALE GENOMIC DNA]</scope>
    <source>
        <strain evidence="1">6680</strain>
    </source>
</reference>
<dbReference type="EMBL" id="OU912926">
    <property type="protein sequence ID" value="CAG9934232.1"/>
    <property type="molecule type" value="Genomic_DNA"/>
</dbReference>
<dbReference type="Proteomes" id="UP000839052">
    <property type="component" value="Chromosome"/>
</dbReference>
<accession>A0ABN8AN73</accession>
<proteinExistence type="predicted"/>
<protein>
    <submittedName>
        <fullName evidence="1">Uncharacterized protein</fullName>
    </submittedName>
</protein>
<organism evidence="1 2">
    <name type="scientific">Candidatus Nitrotoga arctica</name>
    <dbReference type="NCBI Taxonomy" id="453162"/>
    <lineage>
        <taxon>Bacteria</taxon>
        <taxon>Pseudomonadati</taxon>
        <taxon>Pseudomonadota</taxon>
        <taxon>Betaproteobacteria</taxon>
        <taxon>Nitrosomonadales</taxon>
        <taxon>Gallionellaceae</taxon>
        <taxon>Candidatus Nitrotoga</taxon>
    </lineage>
</organism>
<name>A0ABN8AN73_9PROT</name>
<sequence>MDYPLSQGVGIPKNPALKIEVLEKRSDARFDSKSG</sequence>
<gene>
    <name evidence="1" type="ORF">NTG6680_2983</name>
</gene>
<keyword evidence="2" id="KW-1185">Reference proteome</keyword>
<evidence type="ECO:0000313" key="1">
    <source>
        <dbReference type="EMBL" id="CAG9934232.1"/>
    </source>
</evidence>